<keyword evidence="1" id="KW-0805">Transcription regulation</keyword>
<evidence type="ECO:0000256" key="4">
    <source>
        <dbReference type="SAM" id="MobiDB-lite"/>
    </source>
</evidence>
<name>A0A3A3FGH1_9BURK</name>
<organism evidence="6 7">
    <name type="scientific">Noviherbaspirillum saxi</name>
    <dbReference type="NCBI Taxonomy" id="2320863"/>
    <lineage>
        <taxon>Bacteria</taxon>
        <taxon>Pseudomonadati</taxon>
        <taxon>Pseudomonadota</taxon>
        <taxon>Betaproteobacteria</taxon>
        <taxon>Burkholderiales</taxon>
        <taxon>Oxalobacteraceae</taxon>
        <taxon>Noviherbaspirillum</taxon>
    </lineage>
</organism>
<dbReference type="PANTHER" id="PTHR30136">
    <property type="entry name" value="HELIX-TURN-HELIX TRANSCRIPTIONAL REGULATOR, ICLR FAMILY"/>
    <property type="match status" value="1"/>
</dbReference>
<evidence type="ECO:0000256" key="3">
    <source>
        <dbReference type="ARBA" id="ARBA00023163"/>
    </source>
</evidence>
<dbReference type="SMART" id="SM00346">
    <property type="entry name" value="HTH_ICLR"/>
    <property type="match status" value="1"/>
</dbReference>
<dbReference type="SUPFAM" id="SSF55781">
    <property type="entry name" value="GAF domain-like"/>
    <property type="match status" value="1"/>
</dbReference>
<dbReference type="PROSITE" id="PS51078">
    <property type="entry name" value="ICLR_ED"/>
    <property type="match status" value="1"/>
</dbReference>
<reference evidence="7" key="1">
    <citation type="submission" date="2018-09" db="EMBL/GenBank/DDBJ databases">
        <authorList>
            <person name="Zhu H."/>
        </authorList>
    </citation>
    <scope>NUCLEOTIDE SEQUENCE [LARGE SCALE GENOMIC DNA]</scope>
    <source>
        <strain evidence="7">K1R23-30</strain>
    </source>
</reference>
<dbReference type="GO" id="GO:0003700">
    <property type="term" value="F:DNA-binding transcription factor activity"/>
    <property type="evidence" value="ECO:0007669"/>
    <property type="project" value="TreeGrafter"/>
</dbReference>
<dbReference type="InterPro" id="IPR014757">
    <property type="entry name" value="Tscrpt_reg_IclR_C"/>
</dbReference>
<dbReference type="OrthoDB" id="9807558at2"/>
<dbReference type="GO" id="GO:0003677">
    <property type="term" value="F:DNA binding"/>
    <property type="evidence" value="ECO:0007669"/>
    <property type="project" value="UniProtKB-KW"/>
</dbReference>
<feature type="region of interest" description="Disordered" evidence="4">
    <location>
        <begin position="1"/>
        <end position="28"/>
    </location>
</feature>
<dbReference type="GO" id="GO:0045892">
    <property type="term" value="P:negative regulation of DNA-templated transcription"/>
    <property type="evidence" value="ECO:0007669"/>
    <property type="project" value="TreeGrafter"/>
</dbReference>
<protein>
    <submittedName>
        <fullName evidence="6">IclR family transcriptional regulator</fullName>
    </submittedName>
</protein>
<proteinExistence type="predicted"/>
<keyword evidence="2" id="KW-0238">DNA-binding</keyword>
<evidence type="ECO:0000313" key="6">
    <source>
        <dbReference type="EMBL" id="RJF92486.1"/>
    </source>
</evidence>
<keyword evidence="7" id="KW-1185">Reference proteome</keyword>
<dbReference type="InterPro" id="IPR036388">
    <property type="entry name" value="WH-like_DNA-bd_sf"/>
</dbReference>
<dbReference type="Gene3D" id="1.10.10.10">
    <property type="entry name" value="Winged helix-like DNA-binding domain superfamily/Winged helix DNA-binding domain"/>
    <property type="match status" value="1"/>
</dbReference>
<accession>A0A3A3FGH1</accession>
<dbReference type="PANTHER" id="PTHR30136:SF34">
    <property type="entry name" value="TRANSCRIPTIONAL REGULATOR"/>
    <property type="match status" value="1"/>
</dbReference>
<dbReference type="AlphaFoldDB" id="A0A3A3FGH1"/>
<gene>
    <name evidence="6" type="ORF">D3871_28175</name>
</gene>
<dbReference type="EMBL" id="QYUO01000003">
    <property type="protein sequence ID" value="RJF92486.1"/>
    <property type="molecule type" value="Genomic_DNA"/>
</dbReference>
<dbReference type="SUPFAM" id="SSF46785">
    <property type="entry name" value="Winged helix' DNA-binding domain"/>
    <property type="match status" value="1"/>
</dbReference>
<feature type="compositionally biased region" description="Polar residues" evidence="4">
    <location>
        <begin position="1"/>
        <end position="10"/>
    </location>
</feature>
<comment type="caution">
    <text evidence="6">The sequence shown here is derived from an EMBL/GenBank/DDBJ whole genome shotgun (WGS) entry which is preliminary data.</text>
</comment>
<feature type="domain" description="IclR-ED" evidence="5">
    <location>
        <begin position="101"/>
        <end position="285"/>
    </location>
</feature>
<dbReference type="InterPro" id="IPR036390">
    <property type="entry name" value="WH_DNA-bd_sf"/>
</dbReference>
<sequence>MMTKQQNASAAETDGAHSDATDLDSTDDVDNDGARSAYFLESLANGLRCLALFGADQPSVTIQEAATLLDVTRPSARRLLLTLKQVGYLEQVDRDFLVTPKVLELGFSYFSSKGLRAIAIPYMEAVAAKTGETCALGVLDGVDIVFLHRAEPKKPMRLDLSIGSRLPAFAHSMGRILLSQLNDEALDQALRTADLKPFTDRTVVDVDQLKQEIARVRERGWSFSNGELMEGIAGVSRPIFNAKGQIVAAINISMILGNHTAAYVEQEMLPHLTQASEAISRIYSSVH</sequence>
<evidence type="ECO:0000313" key="7">
    <source>
        <dbReference type="Proteomes" id="UP000265955"/>
    </source>
</evidence>
<dbReference type="InterPro" id="IPR005471">
    <property type="entry name" value="Tscrpt_reg_IclR_N"/>
</dbReference>
<keyword evidence="3" id="KW-0804">Transcription</keyword>
<dbReference type="InterPro" id="IPR050707">
    <property type="entry name" value="HTH_MetabolicPath_Reg"/>
</dbReference>
<dbReference type="Pfam" id="PF09339">
    <property type="entry name" value="HTH_IclR"/>
    <property type="match status" value="1"/>
</dbReference>
<evidence type="ECO:0000259" key="5">
    <source>
        <dbReference type="PROSITE" id="PS51078"/>
    </source>
</evidence>
<dbReference type="RefSeq" id="WP_119772376.1">
    <property type="nucleotide sequence ID" value="NZ_QYUO01000003.1"/>
</dbReference>
<dbReference type="Proteomes" id="UP000265955">
    <property type="component" value="Unassembled WGS sequence"/>
</dbReference>
<dbReference type="InterPro" id="IPR029016">
    <property type="entry name" value="GAF-like_dom_sf"/>
</dbReference>
<dbReference type="Gene3D" id="3.30.450.40">
    <property type="match status" value="1"/>
</dbReference>
<dbReference type="Pfam" id="PF01614">
    <property type="entry name" value="IclR_C"/>
    <property type="match status" value="1"/>
</dbReference>
<evidence type="ECO:0000256" key="1">
    <source>
        <dbReference type="ARBA" id="ARBA00023015"/>
    </source>
</evidence>
<evidence type="ECO:0000256" key="2">
    <source>
        <dbReference type="ARBA" id="ARBA00023125"/>
    </source>
</evidence>